<reference evidence="4 6" key="1">
    <citation type="submission" date="2016-10" db="EMBL/GenBank/DDBJ databases">
        <title>Genome sequence of Mycobacterium talmonii.</title>
        <authorList>
            <person name="Greninger A.L."/>
            <person name="Elliott B."/>
            <person name="Vasireddy S."/>
            <person name="Vasireddy R."/>
        </authorList>
    </citation>
    <scope>NUCLEOTIDE SEQUENCE [LARGE SCALE GENOMIC DNA]</scope>
    <source>
        <strain evidence="4">MO-5499</strain>
        <strain evidence="6">NE-TNMC-100812</strain>
    </source>
</reference>
<protein>
    <submittedName>
        <fullName evidence="4">Osmotically inducible protein OsmC</fullName>
    </submittedName>
</protein>
<evidence type="ECO:0000313" key="7">
    <source>
        <dbReference type="Proteomes" id="UP000238296"/>
    </source>
</evidence>
<dbReference type="PANTHER" id="PTHR22946:SF9">
    <property type="entry name" value="POLYKETIDE TRANSFERASE AF380"/>
    <property type="match status" value="1"/>
</dbReference>
<comment type="similarity">
    <text evidence="1">Belongs to the AB hydrolase superfamily.</text>
</comment>
<dbReference type="Pfam" id="PF12146">
    <property type="entry name" value="Hydrolase_4"/>
    <property type="match status" value="1"/>
</dbReference>
<keyword evidence="2" id="KW-0378">Hydrolase</keyword>
<evidence type="ECO:0000313" key="4">
    <source>
        <dbReference type="EMBL" id="OHV04333.1"/>
    </source>
</evidence>
<dbReference type="PANTHER" id="PTHR22946">
    <property type="entry name" value="DIENELACTONE HYDROLASE DOMAIN-CONTAINING PROTEIN-RELATED"/>
    <property type="match status" value="1"/>
</dbReference>
<comment type="caution">
    <text evidence="4">The sequence shown here is derived from an EMBL/GenBank/DDBJ whole genome shotgun (WGS) entry which is preliminary data.</text>
</comment>
<reference evidence="5" key="3">
    <citation type="submission" date="2018-01" db="EMBL/GenBank/DDBJ databases">
        <authorList>
            <person name="Gaut B.S."/>
            <person name="Morton B.R."/>
            <person name="Clegg M.T."/>
            <person name="Duvall M.R."/>
        </authorList>
    </citation>
    <scope>NUCLEOTIDE SEQUENCE</scope>
    <source>
        <strain evidence="5">ATCC BAA-2683</strain>
    </source>
</reference>
<evidence type="ECO:0000313" key="6">
    <source>
        <dbReference type="Proteomes" id="UP000179734"/>
    </source>
</evidence>
<dbReference type="Proteomes" id="UP000179734">
    <property type="component" value="Unassembled WGS sequence"/>
</dbReference>
<keyword evidence="6" id="KW-1185">Reference proteome</keyword>
<feature type="domain" description="Serine aminopeptidase S33" evidence="3">
    <location>
        <begin position="31"/>
        <end position="136"/>
    </location>
</feature>
<dbReference type="EMBL" id="MLQM01000043">
    <property type="protein sequence ID" value="OHV04333.1"/>
    <property type="molecule type" value="Genomic_DNA"/>
</dbReference>
<evidence type="ECO:0000256" key="2">
    <source>
        <dbReference type="ARBA" id="ARBA00022801"/>
    </source>
</evidence>
<evidence type="ECO:0000256" key="1">
    <source>
        <dbReference type="ARBA" id="ARBA00008645"/>
    </source>
</evidence>
<dbReference type="SUPFAM" id="SSF53474">
    <property type="entry name" value="alpha/beta-Hydrolases"/>
    <property type="match status" value="1"/>
</dbReference>
<proteinExistence type="inferred from homology"/>
<dbReference type="Proteomes" id="UP000238296">
    <property type="component" value="Unassembled WGS sequence"/>
</dbReference>
<dbReference type="AlphaFoldDB" id="A0A1S1NFA0"/>
<gene>
    <name evidence="4" type="ORF">BKN37_10515</name>
    <name evidence="5" type="ORF">C1Y40_01632</name>
</gene>
<dbReference type="InterPro" id="IPR022742">
    <property type="entry name" value="Hydrolase_4"/>
</dbReference>
<evidence type="ECO:0000313" key="5">
    <source>
        <dbReference type="EMBL" id="PQM48169.1"/>
    </source>
</evidence>
<reference evidence="5 7" key="2">
    <citation type="journal article" date="2017" name="Int. J. Syst. Evol. Microbiol.">
        <title>Mycobacterium talmoniae sp. nov., a slowly growing mycobacterium isolated from human respiratory samples.</title>
        <authorList>
            <person name="Davidson R.M."/>
            <person name="DeGroote M.A."/>
            <person name="Marola J.L."/>
            <person name="Buss S."/>
            <person name="Jones V."/>
            <person name="McNeil M.R."/>
            <person name="Freifeld A.G."/>
            <person name="Elaine Epperson L."/>
            <person name="Hasan N.A."/>
            <person name="Jackson M."/>
            <person name="Iwen P.C."/>
            <person name="Salfinger M."/>
            <person name="Strong M."/>
        </authorList>
    </citation>
    <scope>NUCLEOTIDE SEQUENCE [LARGE SCALE GENOMIC DNA]</scope>
    <source>
        <strain evidence="5 7">ATCC BAA-2683</strain>
    </source>
</reference>
<name>A0A1S1NFA0_9MYCO</name>
<sequence>MAERVTFASSTGPRLAGLVDLPDSAIRGWGVFSHGFTLGKDSPAASRICKQLALDGIGMLRFDALGLGDSEGDWGDGSFTVKVNDVVKACEFMADRGTPADILVGHSFGGAAVLAAARTSPRVRAVVTVAAPAEPSHVEAHYDAVVGRAISDGAAQWMVGGRTLTLKRAFVEDVRAAHLHDKIKGLGLPLLILHSPTDNTVGIENASEIFGLARHPRSFVSLEGSDHLLTVRGQAHRAGRIIGAWADAYLDNPQAKIPRPGRARFPRVLEEST</sequence>
<dbReference type="InterPro" id="IPR050261">
    <property type="entry name" value="FrsA_esterase"/>
</dbReference>
<evidence type="ECO:0000259" key="3">
    <source>
        <dbReference type="Pfam" id="PF12146"/>
    </source>
</evidence>
<dbReference type="InterPro" id="IPR029058">
    <property type="entry name" value="AB_hydrolase_fold"/>
</dbReference>
<organism evidence="4 6">
    <name type="scientific">Mycobacterium talmoniae</name>
    <dbReference type="NCBI Taxonomy" id="1858794"/>
    <lineage>
        <taxon>Bacteria</taxon>
        <taxon>Bacillati</taxon>
        <taxon>Actinomycetota</taxon>
        <taxon>Actinomycetes</taxon>
        <taxon>Mycobacteriales</taxon>
        <taxon>Mycobacteriaceae</taxon>
        <taxon>Mycobacterium</taxon>
    </lineage>
</organism>
<dbReference type="GO" id="GO:0052689">
    <property type="term" value="F:carboxylic ester hydrolase activity"/>
    <property type="evidence" value="ECO:0007669"/>
    <property type="project" value="UniProtKB-ARBA"/>
</dbReference>
<dbReference type="EMBL" id="PPEA01000229">
    <property type="protein sequence ID" value="PQM48169.1"/>
    <property type="molecule type" value="Genomic_DNA"/>
</dbReference>
<accession>A0A1S1NFA0</accession>
<dbReference type="Gene3D" id="3.40.50.1820">
    <property type="entry name" value="alpha/beta hydrolase"/>
    <property type="match status" value="1"/>
</dbReference>
<dbReference type="RefSeq" id="WP_071025258.1">
    <property type="nucleotide sequence ID" value="NZ_MLQM01000043.1"/>
</dbReference>